<dbReference type="InterPro" id="IPR002018">
    <property type="entry name" value="CarbesteraseB"/>
</dbReference>
<dbReference type="PANTHER" id="PTHR11559">
    <property type="entry name" value="CARBOXYLESTERASE"/>
    <property type="match status" value="1"/>
</dbReference>
<protein>
    <recommendedName>
        <fullName evidence="3">Carboxylic ester hydrolase</fullName>
        <ecNumber evidence="3">3.1.1.-</ecNumber>
    </recommendedName>
</protein>
<feature type="chain" id="PRO_5044954074" description="Carboxylic ester hydrolase" evidence="3">
    <location>
        <begin position="31"/>
        <end position="588"/>
    </location>
</feature>
<keyword evidence="3" id="KW-0732">Signal</keyword>
<dbReference type="InterPro" id="IPR050309">
    <property type="entry name" value="Type-B_Carboxylest/Lipase"/>
</dbReference>
<dbReference type="PROSITE" id="PS00122">
    <property type="entry name" value="CARBOXYLESTERASE_B_1"/>
    <property type="match status" value="1"/>
</dbReference>
<comment type="caution">
    <text evidence="5">The sequence shown here is derived from an EMBL/GenBank/DDBJ whole genome shotgun (WGS) entry which is preliminary data.</text>
</comment>
<dbReference type="InterPro" id="IPR019826">
    <property type="entry name" value="Carboxylesterase_B_AS"/>
</dbReference>
<dbReference type="EC" id="3.1.1.-" evidence="3"/>
<dbReference type="InterPro" id="IPR029058">
    <property type="entry name" value="AB_hydrolase_fold"/>
</dbReference>
<dbReference type="EMBL" id="BPRH01000375">
    <property type="protein sequence ID" value="GJF09300.1"/>
    <property type="molecule type" value="Genomic_DNA"/>
</dbReference>
<proteinExistence type="inferred from homology"/>
<evidence type="ECO:0000313" key="5">
    <source>
        <dbReference type="EMBL" id="GJF09300.1"/>
    </source>
</evidence>
<evidence type="ECO:0000256" key="3">
    <source>
        <dbReference type="RuleBase" id="RU361235"/>
    </source>
</evidence>
<dbReference type="Gene3D" id="3.40.50.1820">
    <property type="entry name" value="alpha/beta hydrolase"/>
    <property type="match status" value="1"/>
</dbReference>
<name>A0ABQ4V7A1_9MYCO</name>
<evidence type="ECO:0000256" key="2">
    <source>
        <dbReference type="ARBA" id="ARBA00022801"/>
    </source>
</evidence>
<evidence type="ECO:0000256" key="1">
    <source>
        <dbReference type="ARBA" id="ARBA00005964"/>
    </source>
</evidence>
<sequence length="588" mass="63444">MGGEYGRAMARVKQLIALFTLATLVLAACASEPATEPSTPLTENRACDAEVPTVDLGVGSVCGVVYSNQYDLRSHAYLGIPYAQQPVADLRWKAPEPLDSLEGNPFTATKFGSECVQPSSELSGYSGSEECLFLNIYRPTDQAKTGLPVMVWIPGGGFIVGSGSEPVMNGTALANQDVILVTMNYRLGALGFLRYQGNSAAIDGNFAILDQQLAMKWVKDNIERFGGDADKITLFGESAGSMSTGLHLFSVPDSNDLFRAAIMESNIMSVPYNTPEQSQEKGQSFVDLLCGAYSEDQSCPADGQWLRSLSTRQIAQAQNLTFPAGGIGGLLVPGMRAGTTWNATINTKPVTGQPIQGFNEGSRPKPYVFGVNHNEGVFFLPASSTMTPEQYEQAVVETFGVSLAGEIMAYSENGKRLYNPSGYEPLPVGGMTTASQALGQLQTDYGVAAANMKAASRALQQLEKAGVSSFGYHFLQHSEFNFAGMERCNPPSENICHTTEMPYVFSNFLEKTAAGEFAPTDEVTDADRSLADTMTQAWANFAKNPEQGLGHPKLTNANSDEYVHWDTPVTTGNLIPKVRYDFWEPILP</sequence>
<accession>A0ABQ4V7A1</accession>
<dbReference type="Proteomes" id="UP001060504">
    <property type="component" value="Unassembled WGS sequence"/>
</dbReference>
<evidence type="ECO:0000313" key="6">
    <source>
        <dbReference type="Proteomes" id="UP001060504"/>
    </source>
</evidence>
<keyword evidence="2 3" id="KW-0378">Hydrolase</keyword>
<comment type="similarity">
    <text evidence="1 3">Belongs to the type-B carboxylesterase/lipase family.</text>
</comment>
<feature type="signal peptide" evidence="3">
    <location>
        <begin position="1"/>
        <end position="30"/>
    </location>
</feature>
<keyword evidence="6" id="KW-1185">Reference proteome</keyword>
<organism evidence="5 6">
    <name type="scientific">Mycolicibacterium cyprinidarum</name>
    <dbReference type="NCBI Taxonomy" id="2860311"/>
    <lineage>
        <taxon>Bacteria</taxon>
        <taxon>Bacillati</taxon>
        <taxon>Actinomycetota</taxon>
        <taxon>Actinomycetes</taxon>
        <taxon>Mycobacteriales</taxon>
        <taxon>Mycobacteriaceae</taxon>
        <taxon>Mycolicibacterium</taxon>
    </lineage>
</organism>
<dbReference type="SUPFAM" id="SSF53474">
    <property type="entry name" value="alpha/beta-Hydrolases"/>
    <property type="match status" value="1"/>
</dbReference>
<dbReference type="Pfam" id="PF00135">
    <property type="entry name" value="COesterase"/>
    <property type="match status" value="1"/>
</dbReference>
<evidence type="ECO:0000259" key="4">
    <source>
        <dbReference type="Pfam" id="PF00135"/>
    </source>
</evidence>
<feature type="domain" description="Carboxylesterase type B" evidence="4">
    <location>
        <begin position="52"/>
        <end position="583"/>
    </location>
</feature>
<dbReference type="PROSITE" id="PS51257">
    <property type="entry name" value="PROKAR_LIPOPROTEIN"/>
    <property type="match status" value="1"/>
</dbReference>
<reference evidence="5 6" key="1">
    <citation type="submission" date="2021-08" db="EMBL/GenBank/DDBJ databases">
        <title>Draft genome sequence of Mycolicibacterium sp. NGTWS1702 strain.</title>
        <authorList>
            <person name="Matsumoto M."/>
            <person name="Tang B.C.C."/>
            <person name="Machida Y."/>
            <person name="Matoyama H."/>
            <person name="Kishihara T."/>
            <person name="Sato S."/>
            <person name="Kondo I."/>
            <person name="Sano M."/>
            <person name="Kato G."/>
        </authorList>
    </citation>
    <scope>NUCLEOTIDE SEQUENCE [LARGE SCALE GENOMIC DNA]</scope>
    <source>
        <strain evidence="5 6">NGTWSNA01</strain>
    </source>
</reference>
<gene>
    <name evidence="5" type="primary">pnbA</name>
    <name evidence="5" type="ORF">NGTWS1702_03310</name>
</gene>